<dbReference type="Proteomes" id="UP000236416">
    <property type="component" value="Unassembled WGS sequence"/>
</dbReference>
<dbReference type="InterPro" id="IPR032092">
    <property type="entry name" value="PilW"/>
</dbReference>
<reference evidence="2 3" key="1">
    <citation type="submission" date="2018-01" db="EMBL/GenBank/DDBJ databases">
        <title>Genomic Sequence of Chromobacterium MWU13-2610 from wild cranberry bogs within the Cape Cod National Seashore.</title>
        <authorList>
            <person name="O'Hara-Hanley K."/>
            <person name="Soby S."/>
            <person name="Harrison A."/>
        </authorList>
    </citation>
    <scope>NUCLEOTIDE SEQUENCE [LARGE SCALE GENOMIC DNA]</scope>
    <source>
        <strain evidence="2 3">MWU13-2610</strain>
    </source>
</reference>
<dbReference type="RefSeq" id="WP_103321933.1">
    <property type="nucleotide sequence ID" value="NZ_PPTF01000107.1"/>
</dbReference>
<dbReference type="Pfam" id="PF16074">
    <property type="entry name" value="PilW"/>
    <property type="match status" value="1"/>
</dbReference>
<evidence type="ECO:0000313" key="3">
    <source>
        <dbReference type="Proteomes" id="UP000236416"/>
    </source>
</evidence>
<sequence>MRQPKQTGSGLVEVMVAITIGLLLLSVLVMIFTSTKLAQSNQSGLTRLQDNQRTAMTMINTIVQSAGYYPSPQTQGVTDALPASGVFAAGQSITGTSGTSNASDTLTVRFATAPGDGILNCNGTSNTGSSNTIYINQFAVNNNQLTCALNGGTAQPLVDGVSNMTVLYGVDTNGNGSVNQYFSASALPAGAAVRSVKVTLTMVNPIANQVQVATQGTNSLTVSWVIGVMNQL</sequence>
<dbReference type="GO" id="GO:0043683">
    <property type="term" value="P:type IV pilus assembly"/>
    <property type="evidence" value="ECO:0007669"/>
    <property type="project" value="InterPro"/>
</dbReference>
<evidence type="ECO:0000313" key="2">
    <source>
        <dbReference type="EMBL" id="POA96681.1"/>
    </source>
</evidence>
<dbReference type="InterPro" id="IPR012902">
    <property type="entry name" value="N_methyl_site"/>
</dbReference>
<keyword evidence="3" id="KW-1185">Reference proteome</keyword>
<gene>
    <name evidence="2" type="ORF">C2134_20680</name>
</gene>
<keyword evidence="1" id="KW-0472">Membrane</keyword>
<protein>
    <submittedName>
        <fullName evidence="2">Pilus assembly protein</fullName>
    </submittedName>
</protein>
<dbReference type="Pfam" id="PF07963">
    <property type="entry name" value="N_methyl"/>
    <property type="match status" value="1"/>
</dbReference>
<keyword evidence="1" id="KW-1133">Transmembrane helix</keyword>
<comment type="caution">
    <text evidence="2">The sequence shown here is derived from an EMBL/GenBank/DDBJ whole genome shotgun (WGS) entry which is preliminary data.</text>
</comment>
<accession>A0A2K4MHX5</accession>
<feature type="transmembrane region" description="Helical" evidence="1">
    <location>
        <begin position="12"/>
        <end position="32"/>
    </location>
</feature>
<dbReference type="AlphaFoldDB" id="A0A2K4MHX5"/>
<name>A0A2K4MHX5_9NEIS</name>
<organism evidence="2 3">
    <name type="scientific">Chromobacterium sinusclupearum</name>
    <dbReference type="NCBI Taxonomy" id="2077146"/>
    <lineage>
        <taxon>Bacteria</taxon>
        <taxon>Pseudomonadati</taxon>
        <taxon>Pseudomonadota</taxon>
        <taxon>Betaproteobacteria</taxon>
        <taxon>Neisseriales</taxon>
        <taxon>Chromobacteriaceae</taxon>
        <taxon>Chromobacterium</taxon>
    </lineage>
</organism>
<proteinExistence type="predicted"/>
<evidence type="ECO:0000256" key="1">
    <source>
        <dbReference type="SAM" id="Phobius"/>
    </source>
</evidence>
<dbReference type="EMBL" id="PPTF01000107">
    <property type="protein sequence ID" value="POA96681.1"/>
    <property type="molecule type" value="Genomic_DNA"/>
</dbReference>
<keyword evidence="1" id="KW-0812">Transmembrane</keyword>